<keyword evidence="3 6" id="KW-0378">Hydrolase</keyword>
<keyword evidence="2" id="KW-0719">Serine esterase</keyword>
<dbReference type="EC" id="3.1.1.-" evidence="6"/>
<dbReference type="PROSITE" id="PS00122">
    <property type="entry name" value="CARBOXYLESTERASE_B_1"/>
    <property type="match status" value="1"/>
</dbReference>
<evidence type="ECO:0000256" key="1">
    <source>
        <dbReference type="ARBA" id="ARBA00005964"/>
    </source>
</evidence>
<dbReference type="AlphaFoldDB" id="A0AAN7ZSE2"/>
<comment type="caution">
    <text evidence="8">The sequence shown here is derived from an EMBL/GenBank/DDBJ whole genome shotgun (WGS) entry which is preliminary data.</text>
</comment>
<comment type="similarity">
    <text evidence="1 6">Belongs to the type-B carboxylesterase/lipase family.</text>
</comment>
<keyword evidence="4" id="KW-1015">Disulfide bond</keyword>
<evidence type="ECO:0000256" key="2">
    <source>
        <dbReference type="ARBA" id="ARBA00022487"/>
    </source>
</evidence>
<reference evidence="8 9" key="1">
    <citation type="journal article" date="2024" name="Insects">
        <title>An Improved Chromosome-Level Genome Assembly of the Firefly Pyrocoelia pectoralis.</title>
        <authorList>
            <person name="Fu X."/>
            <person name="Meyer-Rochow V.B."/>
            <person name="Ballantyne L."/>
            <person name="Zhu X."/>
        </authorList>
    </citation>
    <scope>NUCLEOTIDE SEQUENCE [LARGE SCALE GENOMIC DNA]</scope>
    <source>
        <strain evidence="8">XCY_ONT2</strain>
    </source>
</reference>
<protein>
    <recommendedName>
        <fullName evidence="6">Carboxylic ester hydrolase</fullName>
        <ecNumber evidence="6">3.1.1.-</ecNumber>
    </recommendedName>
</protein>
<keyword evidence="5" id="KW-0325">Glycoprotein</keyword>
<name>A0AAN7ZSE2_9COLE</name>
<dbReference type="Gene3D" id="3.40.50.1820">
    <property type="entry name" value="alpha/beta hydrolase"/>
    <property type="match status" value="1"/>
</dbReference>
<dbReference type="PANTHER" id="PTHR43142:SF1">
    <property type="entry name" value="CARBOXYLIC ESTER HYDROLASE"/>
    <property type="match status" value="1"/>
</dbReference>
<dbReference type="SUPFAM" id="SSF53474">
    <property type="entry name" value="alpha/beta-Hydrolases"/>
    <property type="match status" value="1"/>
</dbReference>
<dbReference type="InterPro" id="IPR019826">
    <property type="entry name" value="Carboxylesterase_B_AS"/>
</dbReference>
<dbReference type="InterPro" id="IPR029058">
    <property type="entry name" value="AB_hydrolase_fold"/>
</dbReference>
<gene>
    <name evidence="8" type="ORF">RI129_005465</name>
</gene>
<dbReference type="PANTHER" id="PTHR43142">
    <property type="entry name" value="CARBOXYLIC ESTER HYDROLASE"/>
    <property type="match status" value="1"/>
</dbReference>
<dbReference type="EMBL" id="JAVRBK010000003">
    <property type="protein sequence ID" value="KAK5647001.1"/>
    <property type="molecule type" value="Genomic_DNA"/>
</dbReference>
<proteinExistence type="inferred from homology"/>
<keyword evidence="9" id="KW-1185">Reference proteome</keyword>
<dbReference type="Proteomes" id="UP001329430">
    <property type="component" value="Chromosome 3"/>
</dbReference>
<organism evidence="8 9">
    <name type="scientific">Pyrocoelia pectoralis</name>
    <dbReference type="NCBI Taxonomy" id="417401"/>
    <lineage>
        <taxon>Eukaryota</taxon>
        <taxon>Metazoa</taxon>
        <taxon>Ecdysozoa</taxon>
        <taxon>Arthropoda</taxon>
        <taxon>Hexapoda</taxon>
        <taxon>Insecta</taxon>
        <taxon>Pterygota</taxon>
        <taxon>Neoptera</taxon>
        <taxon>Endopterygota</taxon>
        <taxon>Coleoptera</taxon>
        <taxon>Polyphaga</taxon>
        <taxon>Elateriformia</taxon>
        <taxon>Elateroidea</taxon>
        <taxon>Lampyridae</taxon>
        <taxon>Lampyrinae</taxon>
        <taxon>Pyrocoelia</taxon>
    </lineage>
</organism>
<evidence type="ECO:0000256" key="3">
    <source>
        <dbReference type="ARBA" id="ARBA00022801"/>
    </source>
</evidence>
<evidence type="ECO:0000256" key="4">
    <source>
        <dbReference type="ARBA" id="ARBA00023157"/>
    </source>
</evidence>
<evidence type="ECO:0000313" key="9">
    <source>
        <dbReference type="Proteomes" id="UP001329430"/>
    </source>
</evidence>
<dbReference type="Pfam" id="PF00135">
    <property type="entry name" value="COesterase"/>
    <property type="match status" value="1"/>
</dbReference>
<evidence type="ECO:0000256" key="6">
    <source>
        <dbReference type="RuleBase" id="RU361235"/>
    </source>
</evidence>
<evidence type="ECO:0000256" key="5">
    <source>
        <dbReference type="ARBA" id="ARBA00023180"/>
    </source>
</evidence>
<sequence length="397" mass="45217">MSTGDLVLPGNNGLKDQNLALRWVKNNIRYFGGNPDRITIFGQSAGGASTHFHTLSPLSRDLISGAIIQSGTALAPWAITLKPLDNAKRLANYLNCPTSSSEAIVECLKTVHSYEIVKQDTRFMEYSFHPMIPFKAVIEPEHEGAFLSEDPSEIIKLMKNAQIPLMTGLTTEDGAIGTAALYRDKGLEELNDNFAKVAPLLFCYDQATYNTTTASQEIRHFYFGDRKIDHKTKSKLTDAVTDTWFYAATDSLIKMHTEYGKHPVYFYVFGYQGYASYANAYKDVADHYNYGACHCDELLYLFAHAIFPTQTMKEEDKRTMDIMVALWTNFAKTGNPTPPEEMLLTVKWSPVGSKNYEHYFIDENANARMGENWEHDRLKFIRKIRFNSRWNKIRDEL</sequence>
<dbReference type="InterPro" id="IPR002018">
    <property type="entry name" value="CarbesteraseB"/>
</dbReference>
<feature type="domain" description="Carboxylesterase type B" evidence="7">
    <location>
        <begin position="1"/>
        <end position="380"/>
    </location>
</feature>
<accession>A0AAN7ZSE2</accession>
<evidence type="ECO:0000259" key="7">
    <source>
        <dbReference type="Pfam" id="PF00135"/>
    </source>
</evidence>
<dbReference type="GO" id="GO:0052689">
    <property type="term" value="F:carboxylic ester hydrolase activity"/>
    <property type="evidence" value="ECO:0007669"/>
    <property type="project" value="UniProtKB-KW"/>
</dbReference>
<evidence type="ECO:0000313" key="8">
    <source>
        <dbReference type="EMBL" id="KAK5647001.1"/>
    </source>
</evidence>